<dbReference type="AlphaFoldDB" id="A0A5D3KJW4"/>
<accession>A0A5D3KJW4</accession>
<keyword evidence="3" id="KW-1185">Reference proteome</keyword>
<reference evidence="2 3" key="1">
    <citation type="submission" date="2019-08" db="EMBL/GenBank/DDBJ databases">
        <title>Bradyrhizobium hipponensis sp. nov., a rhizobium isolated from a Lupinus angustifolius root nodule in Tunisia.</title>
        <authorList>
            <person name="Off K."/>
            <person name="Rejili M."/>
            <person name="Mars M."/>
            <person name="Brachmann A."/>
            <person name="Marin M."/>
        </authorList>
    </citation>
    <scope>NUCLEOTIDE SEQUENCE [LARGE SCALE GENOMIC DNA]</scope>
    <source>
        <strain evidence="2 3">CTAW71</strain>
    </source>
</reference>
<gene>
    <name evidence="2" type="ORF">FXB40_28380</name>
</gene>
<evidence type="ECO:0000313" key="2">
    <source>
        <dbReference type="EMBL" id="TYL91486.1"/>
    </source>
</evidence>
<dbReference type="Proteomes" id="UP000324758">
    <property type="component" value="Unassembled WGS sequence"/>
</dbReference>
<dbReference type="EMBL" id="VSSS01000044">
    <property type="protein sequence ID" value="TYL91486.1"/>
    <property type="molecule type" value="Genomic_DNA"/>
</dbReference>
<evidence type="ECO:0000313" key="3">
    <source>
        <dbReference type="Proteomes" id="UP000324758"/>
    </source>
</evidence>
<protein>
    <recommendedName>
        <fullName evidence="1">THIF-type NAD/FAD binding fold domain-containing protein</fullName>
    </recommendedName>
</protein>
<comment type="caution">
    <text evidence="2">The sequence shown here is derived from an EMBL/GenBank/DDBJ whole genome shotgun (WGS) entry which is preliminary data.</text>
</comment>
<dbReference type="PANTHER" id="PTHR43267">
    <property type="entry name" value="TRNA THREONYLCARBAMOYLADENOSINE DEHYDRATASE"/>
    <property type="match status" value="1"/>
</dbReference>
<evidence type="ECO:0000259" key="1">
    <source>
        <dbReference type="Pfam" id="PF00899"/>
    </source>
</evidence>
<organism evidence="2 3">
    <name type="scientific">Bradyrhizobium rifense</name>
    <dbReference type="NCBI Taxonomy" id="515499"/>
    <lineage>
        <taxon>Bacteria</taxon>
        <taxon>Pseudomonadati</taxon>
        <taxon>Pseudomonadota</taxon>
        <taxon>Alphaproteobacteria</taxon>
        <taxon>Hyphomicrobiales</taxon>
        <taxon>Nitrobacteraceae</taxon>
        <taxon>Bradyrhizobium</taxon>
    </lineage>
</organism>
<dbReference type="GO" id="GO:0061503">
    <property type="term" value="F:tRNA threonylcarbamoyladenosine dehydratase"/>
    <property type="evidence" value="ECO:0007669"/>
    <property type="project" value="TreeGrafter"/>
</dbReference>
<dbReference type="CDD" id="cd00195">
    <property type="entry name" value="UBCc_UEV"/>
    <property type="match status" value="1"/>
</dbReference>
<proteinExistence type="predicted"/>
<dbReference type="OrthoDB" id="7516877at2"/>
<dbReference type="InterPro" id="IPR035985">
    <property type="entry name" value="Ubiquitin-activating_enz"/>
</dbReference>
<dbReference type="InterPro" id="IPR016135">
    <property type="entry name" value="UBQ-conjugating_enzyme/RWD"/>
</dbReference>
<name>A0A5D3KJW4_9BRAD</name>
<sequence>MTWYFSNLARFRAEREGLDVFSQNVDWFVPSGWRIGEGAHLVLDAEIVAGGRVYPVYLQYPEMFPHSPPSVFPRGETGRWSRHQFGPGGELCLEFGPDNWIPELTGIQLIESAHRLLQGENPGVGEKGVVQSRHTDTLGQKLRSEYSRLLMTRSLEAFLPALPVRAPATCNFVSAHHQDSVIHVIDKITLGDGINWVDPSVPSQFASEYLDRPAPICRLAMGEVLPPISTYQDFRAACAAFGVTIDNRYAVIVQGADVHVYFLWEPDNTAVEVAVIPASPDVPRLDPAHELLKSKSVALIGCGSLGSKVGTMLARSGTGRFVLVDDDILLPDNLVRHDLDWRDIGTHKAAALERRLQLVNPLVETTRWRSRLAGQESNESAEGVLKTIGECDLIFDATANPDILNLVSAVCSVTAKPVLWAEVFGGGIGGLIARCRPNLEPPPQYMRRAIENWFAERGPPPVKATRSYETGRDGVPLIADDADVSAIAAHAARFAIDTLIGRIPSLFPNSVYAIGLGAGSVFTQPFETYPIEVGPPLVIAPKQELSSEEMAAEIANVLRLFKAKSDETAAAKQDSQTPET</sequence>
<feature type="domain" description="THIF-type NAD/FAD binding fold" evidence="1">
    <location>
        <begin position="290"/>
        <end position="425"/>
    </location>
</feature>
<dbReference type="RefSeq" id="WP_148775427.1">
    <property type="nucleotide sequence ID" value="NZ_VSSS01000044.1"/>
</dbReference>
<dbReference type="GO" id="GO:0008641">
    <property type="term" value="F:ubiquitin-like modifier activating enzyme activity"/>
    <property type="evidence" value="ECO:0007669"/>
    <property type="project" value="InterPro"/>
</dbReference>
<dbReference type="GO" id="GO:0061504">
    <property type="term" value="P:cyclic threonylcarbamoyladenosine biosynthetic process"/>
    <property type="evidence" value="ECO:0007669"/>
    <property type="project" value="TreeGrafter"/>
</dbReference>
<dbReference type="InterPro" id="IPR000594">
    <property type="entry name" value="ThiF_NAD_FAD-bd"/>
</dbReference>
<dbReference type="SUPFAM" id="SSF69572">
    <property type="entry name" value="Activating enzymes of the ubiquitin-like proteins"/>
    <property type="match status" value="1"/>
</dbReference>
<dbReference type="Gene3D" id="3.40.50.720">
    <property type="entry name" value="NAD(P)-binding Rossmann-like Domain"/>
    <property type="match status" value="1"/>
</dbReference>
<dbReference type="Pfam" id="PF00899">
    <property type="entry name" value="ThiF"/>
    <property type="match status" value="1"/>
</dbReference>
<dbReference type="SUPFAM" id="SSF54495">
    <property type="entry name" value="UBC-like"/>
    <property type="match status" value="1"/>
</dbReference>
<dbReference type="PANTHER" id="PTHR43267:SF1">
    <property type="entry name" value="TRNA THREONYLCARBAMOYLADENOSINE DEHYDRATASE"/>
    <property type="match status" value="1"/>
</dbReference>
<dbReference type="InterPro" id="IPR045886">
    <property type="entry name" value="ThiF/MoeB/HesA"/>
</dbReference>